<comment type="caution">
    <text evidence="2">The sequence shown here is derived from an EMBL/GenBank/DDBJ whole genome shotgun (WGS) entry which is preliminary data.</text>
</comment>
<dbReference type="EMBL" id="CM029041">
    <property type="protein sequence ID" value="KAG2623246.1"/>
    <property type="molecule type" value="Genomic_DNA"/>
</dbReference>
<evidence type="ECO:0000256" key="1">
    <source>
        <dbReference type="SAM" id="MobiDB-lite"/>
    </source>
</evidence>
<name>A0A8T0UQ48_PANVG</name>
<feature type="compositionally biased region" description="Basic and acidic residues" evidence="1">
    <location>
        <begin position="14"/>
        <end position="24"/>
    </location>
</feature>
<keyword evidence="3" id="KW-1185">Reference proteome</keyword>
<gene>
    <name evidence="2" type="ORF">PVAP13_3KG041442</name>
</gene>
<protein>
    <submittedName>
        <fullName evidence="2">Uncharacterized protein</fullName>
    </submittedName>
</protein>
<evidence type="ECO:0000313" key="3">
    <source>
        <dbReference type="Proteomes" id="UP000823388"/>
    </source>
</evidence>
<evidence type="ECO:0000313" key="2">
    <source>
        <dbReference type="EMBL" id="KAG2623246.1"/>
    </source>
</evidence>
<proteinExistence type="predicted"/>
<feature type="region of interest" description="Disordered" evidence="1">
    <location>
        <begin position="1"/>
        <end position="24"/>
    </location>
</feature>
<sequence>MAFANESVAPLSENRGDRDGGDHVAVSDHGEARRAAGVVVVAPVPEAPRGRAQAQVPNGKGTVTLSHCRRPPAATLQVQEAPLKVRGITAAAAPPFSVLHLLLLCCGLRKIY</sequence>
<dbReference type="Proteomes" id="UP000823388">
    <property type="component" value="Chromosome 3K"/>
</dbReference>
<reference evidence="2" key="1">
    <citation type="submission" date="2020-05" db="EMBL/GenBank/DDBJ databases">
        <title>WGS assembly of Panicum virgatum.</title>
        <authorList>
            <person name="Lovell J.T."/>
            <person name="Jenkins J."/>
            <person name="Shu S."/>
            <person name="Juenger T.E."/>
            <person name="Schmutz J."/>
        </authorList>
    </citation>
    <scope>NUCLEOTIDE SEQUENCE</scope>
    <source>
        <strain evidence="2">AP13</strain>
    </source>
</reference>
<dbReference type="AlphaFoldDB" id="A0A8T0UQ48"/>
<accession>A0A8T0UQ48</accession>
<organism evidence="2 3">
    <name type="scientific">Panicum virgatum</name>
    <name type="common">Blackwell switchgrass</name>
    <dbReference type="NCBI Taxonomy" id="38727"/>
    <lineage>
        <taxon>Eukaryota</taxon>
        <taxon>Viridiplantae</taxon>
        <taxon>Streptophyta</taxon>
        <taxon>Embryophyta</taxon>
        <taxon>Tracheophyta</taxon>
        <taxon>Spermatophyta</taxon>
        <taxon>Magnoliopsida</taxon>
        <taxon>Liliopsida</taxon>
        <taxon>Poales</taxon>
        <taxon>Poaceae</taxon>
        <taxon>PACMAD clade</taxon>
        <taxon>Panicoideae</taxon>
        <taxon>Panicodae</taxon>
        <taxon>Paniceae</taxon>
        <taxon>Panicinae</taxon>
        <taxon>Panicum</taxon>
        <taxon>Panicum sect. Hiantes</taxon>
    </lineage>
</organism>